<feature type="transmembrane region" description="Helical" evidence="1">
    <location>
        <begin position="201"/>
        <end position="222"/>
    </location>
</feature>
<name>A0AAD7EU02_9AGAR</name>
<dbReference type="InterPro" id="IPR045339">
    <property type="entry name" value="DUF6534"/>
</dbReference>
<dbReference type="Proteomes" id="UP001218218">
    <property type="component" value="Unassembled WGS sequence"/>
</dbReference>
<feature type="transmembrane region" description="Helical" evidence="1">
    <location>
        <begin position="118"/>
        <end position="138"/>
    </location>
</feature>
<dbReference type="EMBL" id="JARIHO010000012">
    <property type="protein sequence ID" value="KAJ7352002.1"/>
    <property type="molecule type" value="Genomic_DNA"/>
</dbReference>
<feature type="transmembrane region" description="Helical" evidence="1">
    <location>
        <begin position="14"/>
        <end position="36"/>
    </location>
</feature>
<organism evidence="3 4">
    <name type="scientific">Mycena albidolilacea</name>
    <dbReference type="NCBI Taxonomy" id="1033008"/>
    <lineage>
        <taxon>Eukaryota</taxon>
        <taxon>Fungi</taxon>
        <taxon>Dikarya</taxon>
        <taxon>Basidiomycota</taxon>
        <taxon>Agaricomycotina</taxon>
        <taxon>Agaricomycetes</taxon>
        <taxon>Agaricomycetidae</taxon>
        <taxon>Agaricales</taxon>
        <taxon>Marasmiineae</taxon>
        <taxon>Mycenaceae</taxon>
        <taxon>Mycena</taxon>
    </lineage>
</organism>
<keyword evidence="1" id="KW-0812">Transmembrane</keyword>
<accession>A0AAD7EU02</accession>
<dbReference type="PANTHER" id="PTHR40465:SF1">
    <property type="entry name" value="DUF6534 DOMAIN-CONTAINING PROTEIN"/>
    <property type="match status" value="1"/>
</dbReference>
<evidence type="ECO:0000256" key="1">
    <source>
        <dbReference type="SAM" id="Phobius"/>
    </source>
</evidence>
<evidence type="ECO:0000313" key="3">
    <source>
        <dbReference type="EMBL" id="KAJ7352002.1"/>
    </source>
</evidence>
<evidence type="ECO:0000313" key="4">
    <source>
        <dbReference type="Proteomes" id="UP001218218"/>
    </source>
</evidence>
<keyword evidence="4" id="KW-1185">Reference proteome</keyword>
<dbReference type="PANTHER" id="PTHR40465">
    <property type="entry name" value="CHROMOSOME 1, WHOLE GENOME SHOTGUN SEQUENCE"/>
    <property type="match status" value="1"/>
</dbReference>
<dbReference type="Pfam" id="PF20152">
    <property type="entry name" value="DUF6534"/>
    <property type="match status" value="1"/>
</dbReference>
<feature type="transmembrane region" description="Helical" evidence="1">
    <location>
        <begin position="158"/>
        <end position="180"/>
    </location>
</feature>
<protein>
    <recommendedName>
        <fullName evidence="2">DUF6534 domain-containing protein</fullName>
    </recommendedName>
</protein>
<evidence type="ECO:0000259" key="2">
    <source>
        <dbReference type="Pfam" id="PF20152"/>
    </source>
</evidence>
<gene>
    <name evidence="3" type="ORF">DFH08DRAFT_857738</name>
</gene>
<feature type="transmembrane region" description="Helical" evidence="1">
    <location>
        <begin position="48"/>
        <end position="69"/>
    </location>
</feature>
<feature type="domain" description="DUF6534" evidence="2">
    <location>
        <begin position="166"/>
        <end position="251"/>
    </location>
</feature>
<feature type="transmembrane region" description="Helical" evidence="1">
    <location>
        <begin position="89"/>
        <end position="109"/>
    </location>
</feature>
<sequence length="317" mass="34919">MPEGPTPQSLLGPFYFGVILGTFLYGILVLQAVTYYQSYKRDKLWLRLFVLYLFIVESASTGLSIAMIYEPLVGQFGTDKPMSLFPSLLPSQPFLESAVFVPVQFFYAWRISVIMRSYIAPVLICMTSIASAVGAVWTGIIVHRVKEYIHKPDVNNTALIWSVSAAGADIMITASLIWSLRNRKTGIRRTDDAINSIVRNAVQTGGLTVAFTLLDVVLFVALSHSTLNFVFDFGLPKLYSNALISTLNARSGATTGPHAPNVLFSGSNSRQAASSHMNMPSAHKVVIEMNTVIEREEDMLALGERRAQSDNPYGEPK</sequence>
<proteinExistence type="predicted"/>
<comment type="caution">
    <text evidence="3">The sequence shown here is derived from an EMBL/GenBank/DDBJ whole genome shotgun (WGS) entry which is preliminary data.</text>
</comment>
<dbReference type="AlphaFoldDB" id="A0AAD7EU02"/>
<keyword evidence="1" id="KW-1133">Transmembrane helix</keyword>
<keyword evidence="1" id="KW-0472">Membrane</keyword>
<reference evidence="3" key="1">
    <citation type="submission" date="2023-03" db="EMBL/GenBank/DDBJ databases">
        <title>Massive genome expansion in bonnet fungi (Mycena s.s.) driven by repeated elements and novel gene families across ecological guilds.</title>
        <authorList>
            <consortium name="Lawrence Berkeley National Laboratory"/>
            <person name="Harder C.B."/>
            <person name="Miyauchi S."/>
            <person name="Viragh M."/>
            <person name="Kuo A."/>
            <person name="Thoen E."/>
            <person name="Andreopoulos B."/>
            <person name="Lu D."/>
            <person name="Skrede I."/>
            <person name="Drula E."/>
            <person name="Henrissat B."/>
            <person name="Morin E."/>
            <person name="Kohler A."/>
            <person name="Barry K."/>
            <person name="LaButti K."/>
            <person name="Morin E."/>
            <person name="Salamov A."/>
            <person name="Lipzen A."/>
            <person name="Mereny Z."/>
            <person name="Hegedus B."/>
            <person name="Baldrian P."/>
            <person name="Stursova M."/>
            <person name="Weitz H."/>
            <person name="Taylor A."/>
            <person name="Grigoriev I.V."/>
            <person name="Nagy L.G."/>
            <person name="Martin F."/>
            <person name="Kauserud H."/>
        </authorList>
    </citation>
    <scope>NUCLEOTIDE SEQUENCE</scope>
    <source>
        <strain evidence="3">CBHHK002</strain>
    </source>
</reference>